<dbReference type="InterPro" id="IPR004995">
    <property type="entry name" value="Spore_Ger"/>
</dbReference>
<evidence type="ECO:0008006" key="6">
    <source>
        <dbReference type="Google" id="ProtNLM"/>
    </source>
</evidence>
<dbReference type="PANTHER" id="PTHR22550">
    <property type="entry name" value="SPORE GERMINATION PROTEIN"/>
    <property type="match status" value="1"/>
</dbReference>
<evidence type="ECO:0000313" key="5">
    <source>
        <dbReference type="Proteomes" id="UP000215509"/>
    </source>
</evidence>
<dbReference type="GO" id="GO:0016020">
    <property type="term" value="C:membrane"/>
    <property type="evidence" value="ECO:0007669"/>
    <property type="project" value="InterPro"/>
</dbReference>
<protein>
    <recommendedName>
        <fullName evidence="6">Spore germination protein</fullName>
    </recommendedName>
</protein>
<comment type="caution">
    <text evidence="4">The sequence shown here is derived from an EMBL/GenBank/DDBJ whole genome shotgun (WGS) entry which is preliminary data.</text>
</comment>
<reference evidence="4 5" key="1">
    <citation type="submission" date="2017-07" db="EMBL/GenBank/DDBJ databases">
        <title>Genome sequencing and assembly of Paenibacillus rigui.</title>
        <authorList>
            <person name="Mayilraj S."/>
        </authorList>
    </citation>
    <scope>NUCLEOTIDE SEQUENCE [LARGE SCALE GENOMIC DNA]</scope>
    <source>
        <strain evidence="4 5">JCM 16352</strain>
    </source>
</reference>
<proteinExistence type="inferred from homology"/>
<accession>A0A229UJ77</accession>
<comment type="similarity">
    <text evidence="1">Belongs to the GerABKA family.</text>
</comment>
<dbReference type="EMBL" id="NMQW01000047">
    <property type="protein sequence ID" value="OXM83440.1"/>
    <property type="molecule type" value="Genomic_DNA"/>
</dbReference>
<dbReference type="Pfam" id="PF03323">
    <property type="entry name" value="GerA"/>
    <property type="match status" value="1"/>
</dbReference>
<evidence type="ECO:0000256" key="1">
    <source>
        <dbReference type="ARBA" id="ARBA00005278"/>
    </source>
</evidence>
<dbReference type="OrthoDB" id="1726708at2"/>
<sequence length="358" mass="40231">MNTPFPEDPSIDKEVFHTKVSAELDVNLQQINTIFTDCDDVICIDFRLDSGIKAAVLYIRGMVDTELLDGHVLEPLKKSDPHLLESMDKVMDHITVSDREELRTIGEILTDTLAGQTVVLIDTLPAALSIGLVKYDMRSVEEPLAESVVRGARDGFIEALPVNTSLIRRRLKTPALKFKSFTIGRYSKTEVTMAYIQGIAKPDVIKQVTERISHIDIDGIAESGFIEELIEGSNYSPFPQLQTTERPDVAVASLLEGRVLIITDQTPIVLIAPATFWSMLQSPEDYYQRYLIGTLIRWLRYLFLLIALLAPAFYVAVLTFHHEMVPTTLLLRVAKSREEIPFPALLEALIMEITFEAL</sequence>
<name>A0A229UJ77_9BACL</name>
<dbReference type="GO" id="GO:0009847">
    <property type="term" value="P:spore germination"/>
    <property type="evidence" value="ECO:0007669"/>
    <property type="project" value="InterPro"/>
</dbReference>
<keyword evidence="2 3" id="KW-0472">Membrane</keyword>
<evidence type="ECO:0000256" key="2">
    <source>
        <dbReference type="ARBA" id="ARBA00023136"/>
    </source>
</evidence>
<keyword evidence="3" id="KW-0812">Transmembrane</keyword>
<dbReference type="AlphaFoldDB" id="A0A229UJ77"/>
<gene>
    <name evidence="4" type="ORF">CF651_25875</name>
</gene>
<keyword evidence="5" id="KW-1185">Reference proteome</keyword>
<evidence type="ECO:0000256" key="3">
    <source>
        <dbReference type="SAM" id="Phobius"/>
    </source>
</evidence>
<keyword evidence="3" id="KW-1133">Transmembrane helix</keyword>
<dbReference type="InterPro" id="IPR050768">
    <property type="entry name" value="UPF0353/GerABKA_families"/>
</dbReference>
<dbReference type="PANTHER" id="PTHR22550:SF5">
    <property type="entry name" value="LEUCINE ZIPPER PROTEIN 4"/>
    <property type="match status" value="1"/>
</dbReference>
<evidence type="ECO:0000313" key="4">
    <source>
        <dbReference type="EMBL" id="OXM83440.1"/>
    </source>
</evidence>
<feature type="transmembrane region" description="Helical" evidence="3">
    <location>
        <begin position="298"/>
        <end position="320"/>
    </location>
</feature>
<organism evidence="4 5">
    <name type="scientific">Paenibacillus rigui</name>
    <dbReference type="NCBI Taxonomy" id="554312"/>
    <lineage>
        <taxon>Bacteria</taxon>
        <taxon>Bacillati</taxon>
        <taxon>Bacillota</taxon>
        <taxon>Bacilli</taxon>
        <taxon>Bacillales</taxon>
        <taxon>Paenibacillaceae</taxon>
        <taxon>Paenibacillus</taxon>
    </lineage>
</organism>
<dbReference type="Proteomes" id="UP000215509">
    <property type="component" value="Unassembled WGS sequence"/>
</dbReference>